<dbReference type="EMBL" id="OY660872">
    <property type="protein sequence ID" value="CAJ1063678.1"/>
    <property type="molecule type" value="Genomic_DNA"/>
</dbReference>
<accession>A0AAV1FRC9</accession>
<evidence type="ECO:0000313" key="3">
    <source>
        <dbReference type="Proteomes" id="UP001178508"/>
    </source>
</evidence>
<reference evidence="2" key="1">
    <citation type="submission" date="2023-08" db="EMBL/GenBank/DDBJ databases">
        <authorList>
            <person name="Alioto T."/>
            <person name="Alioto T."/>
            <person name="Gomez Garrido J."/>
        </authorList>
    </citation>
    <scope>NUCLEOTIDE SEQUENCE</scope>
</reference>
<feature type="region of interest" description="Disordered" evidence="1">
    <location>
        <begin position="1"/>
        <end position="31"/>
    </location>
</feature>
<name>A0AAV1FRC9_XYRNO</name>
<gene>
    <name evidence="2" type="ORF">XNOV1_A035157</name>
</gene>
<keyword evidence="3" id="KW-1185">Reference proteome</keyword>
<dbReference type="Proteomes" id="UP001178508">
    <property type="component" value="Chromosome 9"/>
</dbReference>
<dbReference type="AlphaFoldDB" id="A0AAV1FRC9"/>
<proteinExistence type="predicted"/>
<feature type="region of interest" description="Disordered" evidence="1">
    <location>
        <begin position="45"/>
        <end position="68"/>
    </location>
</feature>
<sequence length="68" mass="7487">MIAFFRLKRKEEEEEEEESPVTPTLIQDPITVETGLRTAASNKSEVIQEGEDDVAPPDNLLPSSGNST</sequence>
<evidence type="ECO:0000313" key="2">
    <source>
        <dbReference type="EMBL" id="CAJ1063678.1"/>
    </source>
</evidence>
<protein>
    <submittedName>
        <fullName evidence="2">Uncharacterized protein</fullName>
    </submittedName>
</protein>
<organism evidence="2 3">
    <name type="scientific">Xyrichtys novacula</name>
    <name type="common">Pearly razorfish</name>
    <name type="synonym">Hemipteronotus novacula</name>
    <dbReference type="NCBI Taxonomy" id="13765"/>
    <lineage>
        <taxon>Eukaryota</taxon>
        <taxon>Metazoa</taxon>
        <taxon>Chordata</taxon>
        <taxon>Craniata</taxon>
        <taxon>Vertebrata</taxon>
        <taxon>Euteleostomi</taxon>
        <taxon>Actinopterygii</taxon>
        <taxon>Neopterygii</taxon>
        <taxon>Teleostei</taxon>
        <taxon>Neoteleostei</taxon>
        <taxon>Acanthomorphata</taxon>
        <taxon>Eupercaria</taxon>
        <taxon>Labriformes</taxon>
        <taxon>Labridae</taxon>
        <taxon>Xyrichtys</taxon>
    </lineage>
</organism>
<evidence type="ECO:0000256" key="1">
    <source>
        <dbReference type="SAM" id="MobiDB-lite"/>
    </source>
</evidence>